<sequence length="384" mass="42672">MQADFLMASSRDHLGFKEREVGDLDCRIVDRRCSSGADILSNKYAVSVTPGPVPGEFVQQLAMDFQSHVRTCPSERVSPTTISKDCDSSSKSTQKFPISSSVRYSGMCGNNSDGSKRTVLVQGQDGRKFKVNSRCSIKKQKPPDVSKELAECRESRVGYLDLSCKELFQIPAGALKELHTIADLFLYENKLSVLPSTIGCLTNLRRLLLQQNQLTAKGIPEEFAKLQKLEHLDLRQNRLEGDLPEPIWNLQNLLQLLLSSNKLTSIEGIMNLRNLTVLMVKWNSIMNGIPSSIGGLTKLVTLDLSYNKITSIPESIGNCVSLRDLYLQHNQLTKLPNSIGNLVNLCRLALKYNQLTEIPAGLSNCTKLTEFNVENNQLTTLPVS</sequence>
<dbReference type="EMBL" id="LUCM01010712">
    <property type="protein sequence ID" value="KAA0185112.1"/>
    <property type="molecule type" value="Genomic_DNA"/>
</dbReference>
<evidence type="ECO:0000256" key="1">
    <source>
        <dbReference type="ARBA" id="ARBA00022614"/>
    </source>
</evidence>
<dbReference type="SMART" id="SM00364">
    <property type="entry name" value="LRR_BAC"/>
    <property type="match status" value="6"/>
</dbReference>
<dbReference type="InterPro" id="IPR025875">
    <property type="entry name" value="Leu-rich_rpt_4"/>
</dbReference>
<comment type="caution">
    <text evidence="3">The sequence shown here is derived from an EMBL/GenBank/DDBJ whole genome shotgun (WGS) entry which is preliminary data.</text>
</comment>
<name>A0A8E0RL65_9TREM</name>
<dbReference type="Gene3D" id="3.80.10.10">
    <property type="entry name" value="Ribonuclease Inhibitor"/>
    <property type="match status" value="2"/>
</dbReference>
<dbReference type="InterPro" id="IPR003591">
    <property type="entry name" value="Leu-rich_rpt_typical-subtyp"/>
</dbReference>
<dbReference type="SMART" id="SM00369">
    <property type="entry name" value="LRR_TYP"/>
    <property type="match status" value="6"/>
</dbReference>
<keyword evidence="1" id="KW-0433">Leucine-rich repeat</keyword>
<dbReference type="SMART" id="SM00365">
    <property type="entry name" value="LRR_SD22"/>
    <property type="match status" value="5"/>
</dbReference>
<dbReference type="OrthoDB" id="676979at2759"/>
<dbReference type="AlphaFoldDB" id="A0A8E0RL65"/>
<reference evidence="3" key="1">
    <citation type="submission" date="2019-05" db="EMBL/GenBank/DDBJ databases">
        <title>Annotation for the trematode Fasciolopsis buski.</title>
        <authorList>
            <person name="Choi Y.-J."/>
        </authorList>
    </citation>
    <scope>NUCLEOTIDE SEQUENCE</scope>
    <source>
        <strain evidence="3">HT</strain>
        <tissue evidence="3">Whole worm</tissue>
    </source>
</reference>
<dbReference type="Pfam" id="PF12799">
    <property type="entry name" value="LRR_4"/>
    <property type="match status" value="1"/>
</dbReference>
<gene>
    <name evidence="3" type="ORF">FBUS_01611</name>
</gene>
<organism evidence="3 4">
    <name type="scientific">Fasciolopsis buskii</name>
    <dbReference type="NCBI Taxonomy" id="27845"/>
    <lineage>
        <taxon>Eukaryota</taxon>
        <taxon>Metazoa</taxon>
        <taxon>Spiralia</taxon>
        <taxon>Lophotrochozoa</taxon>
        <taxon>Platyhelminthes</taxon>
        <taxon>Trematoda</taxon>
        <taxon>Digenea</taxon>
        <taxon>Plagiorchiida</taxon>
        <taxon>Echinostomata</taxon>
        <taxon>Echinostomatoidea</taxon>
        <taxon>Fasciolidae</taxon>
        <taxon>Fasciolopsis</taxon>
    </lineage>
</organism>
<accession>A0A8E0RL65</accession>
<dbReference type="PANTHER" id="PTHR48057:SF7">
    <property type="entry name" value="LEUCINE-RICH REPEAT SERINE_THREONINE-PROTEIN KINASE 1"/>
    <property type="match status" value="1"/>
</dbReference>
<dbReference type="Pfam" id="PF13855">
    <property type="entry name" value="LRR_8"/>
    <property type="match status" value="2"/>
</dbReference>
<evidence type="ECO:0000313" key="3">
    <source>
        <dbReference type="EMBL" id="KAA0185112.1"/>
    </source>
</evidence>
<dbReference type="InterPro" id="IPR032675">
    <property type="entry name" value="LRR_dom_sf"/>
</dbReference>
<proteinExistence type="predicted"/>
<keyword evidence="2" id="KW-0677">Repeat</keyword>
<dbReference type="SUPFAM" id="SSF52058">
    <property type="entry name" value="L domain-like"/>
    <property type="match status" value="1"/>
</dbReference>
<keyword evidence="4" id="KW-1185">Reference proteome</keyword>
<dbReference type="InterPro" id="IPR001611">
    <property type="entry name" value="Leu-rich_rpt"/>
</dbReference>
<evidence type="ECO:0000256" key="2">
    <source>
        <dbReference type="ARBA" id="ARBA00022737"/>
    </source>
</evidence>
<dbReference type="PANTHER" id="PTHR48057">
    <property type="entry name" value="LEUCINE-RICH REPEAT SERINE/THREONINE-PROTEIN KINASE 1"/>
    <property type="match status" value="1"/>
</dbReference>
<dbReference type="InterPro" id="IPR052595">
    <property type="entry name" value="LRRC69/RLP"/>
</dbReference>
<evidence type="ECO:0000313" key="4">
    <source>
        <dbReference type="Proteomes" id="UP000728185"/>
    </source>
</evidence>
<dbReference type="FunFam" id="3.80.10.10:FF:000041">
    <property type="entry name" value="LRR receptor-like serine/threonine-protein kinase ERECTA"/>
    <property type="match status" value="1"/>
</dbReference>
<dbReference type="Proteomes" id="UP000728185">
    <property type="component" value="Unassembled WGS sequence"/>
</dbReference>
<dbReference type="PROSITE" id="PS51450">
    <property type="entry name" value="LRR"/>
    <property type="match status" value="3"/>
</dbReference>
<protein>
    <submittedName>
        <fullName evidence="3">Protein soc-2</fullName>
    </submittedName>
</protein>
<dbReference type="Pfam" id="PF00560">
    <property type="entry name" value="LRR_1"/>
    <property type="match status" value="1"/>
</dbReference>